<comment type="caution">
    <text evidence="9">The sequence shown here is derived from an EMBL/GenBank/DDBJ whole genome shotgun (WGS) entry which is preliminary data.</text>
</comment>
<gene>
    <name evidence="9" type="ORF">FO440_12310</name>
</gene>
<dbReference type="Gene3D" id="2.40.170.20">
    <property type="entry name" value="TonB-dependent receptor, beta-barrel domain"/>
    <property type="match status" value="1"/>
</dbReference>
<evidence type="ECO:0000256" key="2">
    <source>
        <dbReference type="ARBA" id="ARBA00022448"/>
    </source>
</evidence>
<evidence type="ECO:0000256" key="4">
    <source>
        <dbReference type="ARBA" id="ARBA00022692"/>
    </source>
</evidence>
<comment type="subcellular location">
    <subcellularLocation>
        <location evidence="1 7">Cell outer membrane</location>
        <topology evidence="1 7">Multi-pass membrane protein</topology>
    </subcellularLocation>
</comment>
<evidence type="ECO:0000259" key="8">
    <source>
        <dbReference type="SMART" id="SM00965"/>
    </source>
</evidence>
<dbReference type="Pfam" id="PF07715">
    <property type="entry name" value="Plug"/>
    <property type="match status" value="1"/>
</dbReference>
<evidence type="ECO:0000256" key="1">
    <source>
        <dbReference type="ARBA" id="ARBA00004571"/>
    </source>
</evidence>
<sequence>MKLRAISIAIRGLVRPNFPKLLLIMKLTTLMLIVGLLHVSAKGIGQITIDESNVPVKKVLRSIEKQSGYHFFYDADQLKDQRIDVKVANATLAETLAQCFKNIPFTYSVLEKNVVIKQQATLAAERNNAAIMYADFHGTVRDEAGLPLPGVTVTNKSTKKAVTTDVTGMYHLSAQKGDVLVFSFVGYNTREITVADQATVDVSLTISVSKLNDVVVVGYGTTQRKDLTGAVATVSGKDIEDIPFTTFDNALAGKVAGVSVSKSDGSPGGAVRIRVRGSSSFLGGNDPLYVIDGVPLQATSNFQATGYDIKSPNANLANGANVLLNSSLSTSFVDGLNSLGGLNPDDIESITILKDASSTAIYGSKAANGVVLITTKKGKKNQKPQVNASYYSTVNSAVLPHLLNAEQFKTAYTQAAQNTAKNYTSAGATVPANVNKVLNSPSTFFGTANTNWPKLITQNAMSSNAEISVQGGSNSSSYFNSLSFNSTPGVVRSTGYQRIAGKINLVNDINSKFRIGTNLLLGYTGQDIGSNAYGQATLARPDYAPYDANGNYTDFSGIDPAQPSRIVNPLSLLNVYNYAKTFTLLGSLTASYDITSDLQFKSTVSTNVQMYNQRNYTPSYIGARGINGYSVTNGIGSNQTSTATKWLVENTLSYNKTFNPENNLNLVAGTSYESDKFSSFGAVGQGYPNDDVLTSLSSAVTPQSVNGLSPTIPQSYLLSFYVRANYSYLDKYILTFTGRADGSSKFGPDNKFGYFPSGGAAWRISQESFLKDVKWIDDIKIRGSYGLTGTQNIGDQMYRTLYSPSAYNGSSVLIPTQLGNSEVKWESTLQADGGIDISLFKGRLVATIDYYNKQTNNDLLSIPIASNTSYSTLLTNVGGLKNTGWEFALQGDIIRTKDFKWNAGFNITFDKSLVTKLDPDVSLAQIGNLSGVELANTTLIQGKPLGLITGLTETGIIRDQAQLDAYKTALGPYKNYFREVAIGGPMFKLLPNAGGYDYNTVIGHGAPKYWGGMNQSFSYKNFNLQLNFTYSVGGQLLWADHVASVEFYAPTNTSTSVLNAYTPDNTNASLPQLTIGAGYYKSTLDVFSSSFLTLRSLRLNYTFDKARWAQRVGFKNFGLFATATNVFTITKYPGNDPEISDDPYSLAGGYIDVSNYPTIRTYSLGIKAGF</sequence>
<dbReference type="InterPro" id="IPR011662">
    <property type="entry name" value="Secretin/TonB_short_N"/>
</dbReference>
<keyword evidence="9" id="KW-0675">Receptor</keyword>
<dbReference type="InterPro" id="IPR037066">
    <property type="entry name" value="Plug_dom_sf"/>
</dbReference>
<keyword evidence="3 7" id="KW-1134">Transmembrane beta strand</keyword>
<evidence type="ECO:0000313" key="9">
    <source>
        <dbReference type="EMBL" id="TSJ40530.1"/>
    </source>
</evidence>
<reference evidence="9 10" key="1">
    <citation type="submission" date="2019-07" db="EMBL/GenBank/DDBJ databases">
        <authorList>
            <person name="Huq M.A."/>
        </authorList>
    </citation>
    <scope>NUCLEOTIDE SEQUENCE [LARGE SCALE GENOMIC DNA]</scope>
    <source>
        <strain evidence="9 10">MAH-19</strain>
    </source>
</reference>
<organism evidence="9 10">
    <name type="scientific">Mucilaginibacter corticis</name>
    <dbReference type="NCBI Taxonomy" id="2597670"/>
    <lineage>
        <taxon>Bacteria</taxon>
        <taxon>Pseudomonadati</taxon>
        <taxon>Bacteroidota</taxon>
        <taxon>Sphingobacteriia</taxon>
        <taxon>Sphingobacteriales</taxon>
        <taxon>Sphingobacteriaceae</taxon>
        <taxon>Mucilaginibacter</taxon>
    </lineage>
</organism>
<keyword evidence="5 7" id="KW-0472">Membrane</keyword>
<dbReference type="SUPFAM" id="SSF56935">
    <property type="entry name" value="Porins"/>
    <property type="match status" value="1"/>
</dbReference>
<dbReference type="AlphaFoldDB" id="A0A556MKV2"/>
<dbReference type="OrthoDB" id="9768177at2"/>
<accession>A0A556MKV2</accession>
<keyword evidence="6 7" id="KW-0998">Cell outer membrane</keyword>
<dbReference type="Gene3D" id="2.170.130.10">
    <property type="entry name" value="TonB-dependent receptor, plug domain"/>
    <property type="match status" value="1"/>
</dbReference>
<dbReference type="InterPro" id="IPR023996">
    <property type="entry name" value="TonB-dep_OMP_SusC/RagA"/>
</dbReference>
<dbReference type="InterPro" id="IPR012910">
    <property type="entry name" value="Plug_dom"/>
</dbReference>
<keyword evidence="4 7" id="KW-0812">Transmembrane</keyword>
<dbReference type="NCBIfam" id="TIGR04057">
    <property type="entry name" value="SusC_RagA_signa"/>
    <property type="match status" value="1"/>
</dbReference>
<evidence type="ECO:0000256" key="7">
    <source>
        <dbReference type="PROSITE-ProRule" id="PRU01360"/>
    </source>
</evidence>
<dbReference type="InterPro" id="IPR036942">
    <property type="entry name" value="Beta-barrel_TonB_sf"/>
</dbReference>
<name>A0A556MKV2_9SPHI</name>
<evidence type="ECO:0000256" key="3">
    <source>
        <dbReference type="ARBA" id="ARBA00022452"/>
    </source>
</evidence>
<dbReference type="SUPFAM" id="SSF49464">
    <property type="entry name" value="Carboxypeptidase regulatory domain-like"/>
    <property type="match status" value="1"/>
</dbReference>
<protein>
    <submittedName>
        <fullName evidence="9">TonB-dependent receptor</fullName>
    </submittedName>
</protein>
<dbReference type="SMART" id="SM00965">
    <property type="entry name" value="STN"/>
    <property type="match status" value="1"/>
</dbReference>
<dbReference type="Pfam" id="PF13715">
    <property type="entry name" value="CarbopepD_reg_2"/>
    <property type="match status" value="1"/>
</dbReference>
<evidence type="ECO:0000256" key="6">
    <source>
        <dbReference type="ARBA" id="ARBA00023237"/>
    </source>
</evidence>
<dbReference type="GO" id="GO:0009279">
    <property type="term" value="C:cell outer membrane"/>
    <property type="evidence" value="ECO:0007669"/>
    <property type="project" value="UniProtKB-SubCell"/>
</dbReference>
<dbReference type="EMBL" id="VLPK01000002">
    <property type="protein sequence ID" value="TSJ40530.1"/>
    <property type="molecule type" value="Genomic_DNA"/>
</dbReference>
<evidence type="ECO:0000256" key="5">
    <source>
        <dbReference type="ARBA" id="ARBA00023136"/>
    </source>
</evidence>
<feature type="domain" description="Secretin/TonB short N-terminal" evidence="8">
    <location>
        <begin position="69"/>
        <end position="119"/>
    </location>
</feature>
<dbReference type="InterPro" id="IPR008969">
    <property type="entry name" value="CarboxyPept-like_regulatory"/>
</dbReference>
<comment type="similarity">
    <text evidence="7">Belongs to the TonB-dependent receptor family.</text>
</comment>
<dbReference type="PROSITE" id="PS52016">
    <property type="entry name" value="TONB_DEPENDENT_REC_3"/>
    <property type="match status" value="1"/>
</dbReference>
<proteinExistence type="inferred from homology"/>
<dbReference type="InterPro" id="IPR039426">
    <property type="entry name" value="TonB-dep_rcpt-like"/>
</dbReference>
<dbReference type="NCBIfam" id="TIGR04056">
    <property type="entry name" value="OMP_RagA_SusC"/>
    <property type="match status" value="1"/>
</dbReference>
<evidence type="ECO:0000313" key="10">
    <source>
        <dbReference type="Proteomes" id="UP000318733"/>
    </source>
</evidence>
<dbReference type="Proteomes" id="UP000318733">
    <property type="component" value="Unassembled WGS sequence"/>
</dbReference>
<dbReference type="Gene3D" id="2.60.40.1120">
    <property type="entry name" value="Carboxypeptidase-like, regulatory domain"/>
    <property type="match status" value="1"/>
</dbReference>
<keyword evidence="2 7" id="KW-0813">Transport</keyword>
<keyword evidence="10" id="KW-1185">Reference proteome</keyword>
<dbReference type="InterPro" id="IPR023997">
    <property type="entry name" value="TonB-dep_OMP_SusC/RagA_CS"/>
</dbReference>